<protein>
    <submittedName>
        <fullName evidence="2">Uncharacterized protein</fullName>
    </submittedName>
</protein>
<accession>A0A8H6KB94</accession>
<feature type="region of interest" description="Disordered" evidence="1">
    <location>
        <begin position="1"/>
        <end position="50"/>
    </location>
</feature>
<evidence type="ECO:0000313" key="2">
    <source>
        <dbReference type="EMBL" id="KAF6827753.1"/>
    </source>
</evidence>
<gene>
    <name evidence="2" type="ORF">CMUS01_08882</name>
</gene>
<organism evidence="2 3">
    <name type="scientific">Colletotrichum musicola</name>
    <dbReference type="NCBI Taxonomy" id="2175873"/>
    <lineage>
        <taxon>Eukaryota</taxon>
        <taxon>Fungi</taxon>
        <taxon>Dikarya</taxon>
        <taxon>Ascomycota</taxon>
        <taxon>Pezizomycotina</taxon>
        <taxon>Sordariomycetes</taxon>
        <taxon>Hypocreomycetidae</taxon>
        <taxon>Glomerellales</taxon>
        <taxon>Glomerellaceae</taxon>
        <taxon>Colletotrichum</taxon>
        <taxon>Colletotrichum orchidearum species complex</taxon>
    </lineage>
</organism>
<reference evidence="2" key="1">
    <citation type="journal article" date="2020" name="Phytopathology">
        <title>Genome Sequence Resources of Colletotrichum truncatum, C. plurivorum, C. musicola, and C. sojae: Four Species Pathogenic to Soybean (Glycine max).</title>
        <authorList>
            <person name="Rogerio F."/>
            <person name="Boufleur T.R."/>
            <person name="Ciampi-Guillardi M."/>
            <person name="Sukno S.A."/>
            <person name="Thon M.R."/>
            <person name="Massola Junior N.S."/>
            <person name="Baroncelli R."/>
        </authorList>
    </citation>
    <scope>NUCLEOTIDE SEQUENCE</scope>
    <source>
        <strain evidence="2">LFN0074</strain>
    </source>
</reference>
<dbReference type="AlphaFoldDB" id="A0A8H6KB94"/>
<sequence length="248" mass="27621">MELQPNLQKPPADNIKGHKSEIASPGTEHSSSSSHAQPSENTRPAFASHERNDPVIVYDHVIRIRTTYGGYYTSQMPLSPESRATIRDKEIVGFSFNQIAVNFAASGASGALTLDRRTEAPRRQWLVGPWKKDTSQQSRNLTHALHTQELRSRQANPRLFLTPPQWGFQEMDQGPHEKTTLADVSAGSDWVEQRRRVRAASAQRRFPTSILPPCVLACVIPGFSLCAHTRRPREPVPQTASLCIVIGL</sequence>
<dbReference type="EMBL" id="WIGM01000359">
    <property type="protein sequence ID" value="KAF6827753.1"/>
    <property type="molecule type" value="Genomic_DNA"/>
</dbReference>
<keyword evidence="3" id="KW-1185">Reference proteome</keyword>
<name>A0A8H6KB94_9PEZI</name>
<proteinExistence type="predicted"/>
<comment type="caution">
    <text evidence="2">The sequence shown here is derived from an EMBL/GenBank/DDBJ whole genome shotgun (WGS) entry which is preliminary data.</text>
</comment>
<evidence type="ECO:0000256" key="1">
    <source>
        <dbReference type="SAM" id="MobiDB-lite"/>
    </source>
</evidence>
<dbReference type="Proteomes" id="UP000639643">
    <property type="component" value="Unassembled WGS sequence"/>
</dbReference>
<evidence type="ECO:0000313" key="3">
    <source>
        <dbReference type="Proteomes" id="UP000639643"/>
    </source>
</evidence>